<evidence type="ECO:0000313" key="4">
    <source>
        <dbReference type="Proteomes" id="UP001642487"/>
    </source>
</evidence>
<evidence type="ECO:0000256" key="1">
    <source>
        <dbReference type="ARBA" id="ARBA00007469"/>
    </source>
</evidence>
<comment type="similarity">
    <text evidence="1 2">Belongs to the RNase T2 family.</text>
</comment>
<proteinExistence type="inferred from homology"/>
<dbReference type="EMBL" id="OZ021735">
    <property type="protein sequence ID" value="CAK9309821.1"/>
    <property type="molecule type" value="Genomic_DNA"/>
</dbReference>
<protein>
    <submittedName>
        <fullName evidence="3">Uncharacterized protein</fullName>
    </submittedName>
</protein>
<dbReference type="PANTHER" id="PTHR11240">
    <property type="entry name" value="RIBONUCLEASE T2"/>
    <property type="match status" value="1"/>
</dbReference>
<evidence type="ECO:0000313" key="3">
    <source>
        <dbReference type="EMBL" id="CAK9309821.1"/>
    </source>
</evidence>
<dbReference type="InterPro" id="IPR001568">
    <property type="entry name" value="RNase_T2-like"/>
</dbReference>
<dbReference type="Proteomes" id="UP001642487">
    <property type="component" value="Chromosome 1"/>
</dbReference>
<evidence type="ECO:0000256" key="2">
    <source>
        <dbReference type="RuleBase" id="RU004328"/>
    </source>
</evidence>
<dbReference type="SUPFAM" id="SSF55895">
    <property type="entry name" value="Ribonuclease Rh-like"/>
    <property type="match status" value="1"/>
</dbReference>
<accession>A0ABP0XR01</accession>
<gene>
    <name evidence="3" type="ORF">CITCOLO1_LOCUS1420</name>
</gene>
<dbReference type="InterPro" id="IPR036430">
    <property type="entry name" value="RNase_T2-like_sf"/>
</dbReference>
<keyword evidence="4" id="KW-1185">Reference proteome</keyword>
<dbReference type="Pfam" id="PF00445">
    <property type="entry name" value="Ribonuclease_T2"/>
    <property type="match status" value="1"/>
</dbReference>
<reference evidence="3 4" key="1">
    <citation type="submission" date="2024-03" db="EMBL/GenBank/DDBJ databases">
        <authorList>
            <person name="Gkanogiannis A."/>
            <person name="Becerra Lopez-Lavalle L."/>
        </authorList>
    </citation>
    <scope>NUCLEOTIDE SEQUENCE [LARGE SCALE GENOMIC DNA]</scope>
</reference>
<dbReference type="PANTHER" id="PTHR11240:SF22">
    <property type="entry name" value="RIBONUCLEASE T2"/>
    <property type="match status" value="1"/>
</dbReference>
<organism evidence="3 4">
    <name type="scientific">Citrullus colocynthis</name>
    <name type="common">colocynth</name>
    <dbReference type="NCBI Taxonomy" id="252529"/>
    <lineage>
        <taxon>Eukaryota</taxon>
        <taxon>Viridiplantae</taxon>
        <taxon>Streptophyta</taxon>
        <taxon>Embryophyta</taxon>
        <taxon>Tracheophyta</taxon>
        <taxon>Spermatophyta</taxon>
        <taxon>Magnoliopsida</taxon>
        <taxon>eudicotyledons</taxon>
        <taxon>Gunneridae</taxon>
        <taxon>Pentapetalae</taxon>
        <taxon>rosids</taxon>
        <taxon>fabids</taxon>
        <taxon>Cucurbitales</taxon>
        <taxon>Cucurbitaceae</taxon>
        <taxon>Benincaseae</taxon>
        <taxon>Citrullus</taxon>
    </lineage>
</organism>
<dbReference type="Gene3D" id="3.90.730.10">
    <property type="entry name" value="Ribonuclease T2-like"/>
    <property type="match status" value="1"/>
</dbReference>
<sequence length="116" mass="12915">MSEYWQDLENGNPMEAWAMKWAIHGTCSATVFDQFKYFCLGLDAYGRHSMLSFLVRGGLVPSSTKNLAKTSFIKAIAYLTSKKGGVMCAADQRGRTQLQKAVLCYAKDGATHRLPR</sequence>
<name>A0ABP0XR01_9ROSI</name>